<comment type="caution">
    <text evidence="1">The sequence shown here is derived from an EMBL/GenBank/DDBJ whole genome shotgun (WGS) entry which is preliminary data.</text>
</comment>
<evidence type="ECO:0000313" key="1">
    <source>
        <dbReference type="EMBL" id="GLI58115.1"/>
    </source>
</evidence>
<gene>
    <name evidence="1" type="ORF">PM10SUCC1_36290</name>
</gene>
<dbReference type="EMBL" id="BSDY01000034">
    <property type="protein sequence ID" value="GLI58115.1"/>
    <property type="molecule type" value="Genomic_DNA"/>
</dbReference>
<sequence length="103" mass="11930">MKSKFLILGIFLSLSVFLGAADMVKMVYGGYLGQSKEDIVKFKDIYTQKEEKEMLLKEGRVFYLPAETLLEKKLENFGRYQEFVYDGESVYALNLSTQTVKYN</sequence>
<organism evidence="1 2">
    <name type="scientific">Propionigenium maris DSM 9537</name>
    <dbReference type="NCBI Taxonomy" id="1123000"/>
    <lineage>
        <taxon>Bacteria</taxon>
        <taxon>Fusobacteriati</taxon>
        <taxon>Fusobacteriota</taxon>
        <taxon>Fusobacteriia</taxon>
        <taxon>Fusobacteriales</taxon>
        <taxon>Fusobacteriaceae</taxon>
        <taxon>Propionigenium</taxon>
    </lineage>
</organism>
<proteinExistence type="predicted"/>
<reference evidence="1" key="1">
    <citation type="submission" date="2022-12" db="EMBL/GenBank/DDBJ databases">
        <title>Reference genome sequencing for broad-spectrum identification of bacterial and archaeal isolates by mass spectrometry.</title>
        <authorList>
            <person name="Sekiguchi Y."/>
            <person name="Tourlousse D.M."/>
        </authorList>
    </citation>
    <scope>NUCLEOTIDE SEQUENCE</scope>
    <source>
        <strain evidence="1">10succ1</strain>
    </source>
</reference>
<accession>A0A9W6LQ67</accession>
<dbReference type="AlphaFoldDB" id="A0A9W6LQ67"/>
<name>A0A9W6LQ67_9FUSO</name>
<evidence type="ECO:0000313" key="2">
    <source>
        <dbReference type="Proteomes" id="UP001144471"/>
    </source>
</evidence>
<dbReference type="Proteomes" id="UP001144471">
    <property type="component" value="Unassembled WGS sequence"/>
</dbReference>
<dbReference type="RefSeq" id="WP_281837790.1">
    <property type="nucleotide sequence ID" value="NZ_BSDY01000034.1"/>
</dbReference>
<keyword evidence="2" id="KW-1185">Reference proteome</keyword>
<protein>
    <submittedName>
        <fullName evidence="1">Uncharacterized protein</fullName>
    </submittedName>
</protein>